<dbReference type="Proteomes" id="UP000064967">
    <property type="component" value="Chromosome"/>
</dbReference>
<dbReference type="RefSeq" id="WP_146655210.1">
    <property type="nucleotide sequence ID" value="NZ_CP012333.1"/>
</dbReference>
<protein>
    <submittedName>
        <fullName evidence="3">Epoxide hydrolase</fullName>
    </submittedName>
</protein>
<evidence type="ECO:0000256" key="1">
    <source>
        <dbReference type="ARBA" id="ARBA00022801"/>
    </source>
</evidence>
<dbReference type="PANTHER" id="PTHR43329">
    <property type="entry name" value="EPOXIDE HYDROLASE"/>
    <property type="match status" value="1"/>
</dbReference>
<keyword evidence="1 3" id="KW-0378">Hydrolase</keyword>
<accession>A0A0K1QGQ9</accession>
<dbReference type="PATRIC" id="fig|1391654.3.peg.11456"/>
<name>A0A0K1QGQ9_9BACT</name>
<evidence type="ECO:0000313" key="4">
    <source>
        <dbReference type="Proteomes" id="UP000064967"/>
    </source>
</evidence>
<reference evidence="3 4" key="1">
    <citation type="submission" date="2015-08" db="EMBL/GenBank/DDBJ databases">
        <authorList>
            <person name="Babu N.S."/>
            <person name="Beckwith C.J."/>
            <person name="Beseler K.G."/>
            <person name="Brison A."/>
            <person name="Carone J.V."/>
            <person name="Caskin T.P."/>
            <person name="Diamond M."/>
            <person name="Durham M.E."/>
            <person name="Foxe J.M."/>
            <person name="Go M."/>
            <person name="Henderson B.A."/>
            <person name="Jones I.B."/>
            <person name="McGettigan J.A."/>
            <person name="Micheletti S.J."/>
            <person name="Nasrallah M.E."/>
            <person name="Ortiz D."/>
            <person name="Piller C.R."/>
            <person name="Privatt S.R."/>
            <person name="Schneider S.L."/>
            <person name="Sharp S."/>
            <person name="Smith T.C."/>
            <person name="Stanton J.D."/>
            <person name="Ullery H.E."/>
            <person name="Wilson R.J."/>
            <person name="Serrano M.G."/>
            <person name="Buck G."/>
            <person name="Lee V."/>
            <person name="Wang Y."/>
            <person name="Carvalho R."/>
            <person name="Voegtly L."/>
            <person name="Shi R."/>
            <person name="Duckworth R."/>
            <person name="Johnson A."/>
            <person name="Loviza R."/>
            <person name="Walstead R."/>
            <person name="Shah Z."/>
            <person name="Kiflezghi M."/>
            <person name="Wade K."/>
            <person name="Ball S.L."/>
            <person name="Bradley K.W."/>
            <person name="Asai D.J."/>
            <person name="Bowman C.A."/>
            <person name="Russell D.A."/>
            <person name="Pope W.H."/>
            <person name="Jacobs-Sera D."/>
            <person name="Hendrix R.W."/>
            <person name="Hatfull G.F."/>
        </authorList>
    </citation>
    <scope>NUCLEOTIDE SEQUENCE [LARGE SCALE GENOMIC DNA]</scope>
    <source>
        <strain evidence="3 4">DSM 27648</strain>
    </source>
</reference>
<sequence>MTTTSTAGARELANPERRGDGFLHRTINVGEVRLHVAEARPEGIASDRPVPDEVPLVVFLHGFPEFWWSWRKQLRAFAEAGYWAIAPDLRGFNESEKPKGVSAYEVERLAGDVAGMLRALGRKKAIVVGHDWGAVVAWFVAQLHPEMVERLAILNVPHPLQMTRGLRRPAQLLKSWYMFFFQLPRIPERLTARNDFAFVRKTFAADGIPAEDIEHYVDAARVPGALTGAMNYYRAAIRRVVMGRVPKTIRIDVPVLVIWGDEDRYLGKEMAEPPERWVTNARVVHIPGASHWVQSVASARVNELLLGFAAERRRH</sequence>
<gene>
    <name evidence="3" type="ORF">AKJ09_11283</name>
</gene>
<organism evidence="3 4">
    <name type="scientific">Labilithrix luteola</name>
    <dbReference type="NCBI Taxonomy" id="1391654"/>
    <lineage>
        <taxon>Bacteria</taxon>
        <taxon>Pseudomonadati</taxon>
        <taxon>Myxococcota</taxon>
        <taxon>Polyangia</taxon>
        <taxon>Polyangiales</taxon>
        <taxon>Labilitrichaceae</taxon>
        <taxon>Labilithrix</taxon>
    </lineage>
</organism>
<dbReference type="KEGG" id="llu:AKJ09_11283"/>
<dbReference type="Gene3D" id="3.40.50.1820">
    <property type="entry name" value="alpha/beta hydrolase"/>
    <property type="match status" value="1"/>
</dbReference>
<feature type="domain" description="AB hydrolase-1" evidence="2">
    <location>
        <begin position="55"/>
        <end position="295"/>
    </location>
</feature>
<dbReference type="STRING" id="1391654.AKJ09_11283"/>
<evidence type="ECO:0000259" key="2">
    <source>
        <dbReference type="Pfam" id="PF00561"/>
    </source>
</evidence>
<dbReference type="Pfam" id="PF00561">
    <property type="entry name" value="Abhydrolase_1"/>
    <property type="match status" value="1"/>
</dbReference>
<dbReference type="InterPro" id="IPR029058">
    <property type="entry name" value="AB_hydrolase_fold"/>
</dbReference>
<dbReference type="PRINTS" id="PR00412">
    <property type="entry name" value="EPOXHYDRLASE"/>
</dbReference>
<dbReference type="SUPFAM" id="SSF53474">
    <property type="entry name" value="alpha/beta-Hydrolases"/>
    <property type="match status" value="1"/>
</dbReference>
<dbReference type="EMBL" id="CP012333">
    <property type="protein sequence ID" value="AKV04620.1"/>
    <property type="molecule type" value="Genomic_DNA"/>
</dbReference>
<dbReference type="OrthoDB" id="5342129at2"/>
<dbReference type="AlphaFoldDB" id="A0A0K1QGQ9"/>
<dbReference type="PRINTS" id="PR00111">
    <property type="entry name" value="ABHYDROLASE"/>
</dbReference>
<proteinExistence type="predicted"/>
<evidence type="ECO:0000313" key="3">
    <source>
        <dbReference type="EMBL" id="AKV04620.1"/>
    </source>
</evidence>
<keyword evidence="4" id="KW-1185">Reference proteome</keyword>
<dbReference type="GO" id="GO:0016787">
    <property type="term" value="F:hydrolase activity"/>
    <property type="evidence" value="ECO:0007669"/>
    <property type="project" value="UniProtKB-KW"/>
</dbReference>
<dbReference type="InterPro" id="IPR000639">
    <property type="entry name" value="Epox_hydrolase-like"/>
</dbReference>
<dbReference type="InterPro" id="IPR000073">
    <property type="entry name" value="AB_hydrolase_1"/>
</dbReference>